<dbReference type="EMBL" id="MU154552">
    <property type="protein sequence ID" value="KAF9496472.1"/>
    <property type="molecule type" value="Genomic_DNA"/>
</dbReference>
<protein>
    <recommendedName>
        <fullName evidence="3">C2H2-type domain-containing protein</fullName>
    </recommendedName>
</protein>
<feature type="compositionally biased region" description="Basic residues" evidence="2">
    <location>
        <begin position="122"/>
        <end position="136"/>
    </location>
</feature>
<evidence type="ECO:0000259" key="3">
    <source>
        <dbReference type="PROSITE" id="PS50157"/>
    </source>
</evidence>
<keyword evidence="1" id="KW-0479">Metal-binding</keyword>
<keyword evidence="5" id="KW-1185">Reference proteome</keyword>
<feature type="domain" description="C2H2-type" evidence="3">
    <location>
        <begin position="18"/>
        <end position="45"/>
    </location>
</feature>
<dbReference type="SUPFAM" id="SSF57667">
    <property type="entry name" value="beta-beta-alpha zinc fingers"/>
    <property type="match status" value="1"/>
</dbReference>
<dbReference type="Gene3D" id="3.30.160.60">
    <property type="entry name" value="Classic Zinc Finger"/>
    <property type="match status" value="1"/>
</dbReference>
<organism evidence="4 5">
    <name type="scientific">Pleurotus eryngii</name>
    <name type="common">Boletus of the steppes</name>
    <dbReference type="NCBI Taxonomy" id="5323"/>
    <lineage>
        <taxon>Eukaryota</taxon>
        <taxon>Fungi</taxon>
        <taxon>Dikarya</taxon>
        <taxon>Basidiomycota</taxon>
        <taxon>Agaricomycotina</taxon>
        <taxon>Agaricomycetes</taxon>
        <taxon>Agaricomycetidae</taxon>
        <taxon>Agaricales</taxon>
        <taxon>Pleurotineae</taxon>
        <taxon>Pleurotaceae</taxon>
        <taxon>Pleurotus</taxon>
    </lineage>
</organism>
<evidence type="ECO:0000313" key="4">
    <source>
        <dbReference type="EMBL" id="KAF9496472.1"/>
    </source>
</evidence>
<dbReference type="Proteomes" id="UP000807025">
    <property type="component" value="Unassembled WGS sequence"/>
</dbReference>
<keyword evidence="1" id="KW-0863">Zinc-finger</keyword>
<dbReference type="InterPro" id="IPR013087">
    <property type="entry name" value="Znf_C2H2_type"/>
</dbReference>
<dbReference type="PROSITE" id="PS50157">
    <property type="entry name" value="ZINC_FINGER_C2H2_2"/>
    <property type="match status" value="1"/>
</dbReference>
<dbReference type="AlphaFoldDB" id="A0A9P5ZZU0"/>
<reference evidence="4" key="1">
    <citation type="submission" date="2020-11" db="EMBL/GenBank/DDBJ databases">
        <authorList>
            <consortium name="DOE Joint Genome Institute"/>
            <person name="Ahrendt S."/>
            <person name="Riley R."/>
            <person name="Andreopoulos W."/>
            <person name="Labutti K."/>
            <person name="Pangilinan J."/>
            <person name="Ruiz-Duenas F.J."/>
            <person name="Barrasa J.M."/>
            <person name="Sanchez-Garcia M."/>
            <person name="Camarero S."/>
            <person name="Miyauchi S."/>
            <person name="Serrano A."/>
            <person name="Linde D."/>
            <person name="Babiker R."/>
            <person name="Drula E."/>
            <person name="Ayuso-Fernandez I."/>
            <person name="Pacheco R."/>
            <person name="Padilla G."/>
            <person name="Ferreira P."/>
            <person name="Barriuso J."/>
            <person name="Kellner H."/>
            <person name="Castanera R."/>
            <person name="Alfaro M."/>
            <person name="Ramirez L."/>
            <person name="Pisabarro A.G."/>
            <person name="Kuo A."/>
            <person name="Tritt A."/>
            <person name="Lipzen A."/>
            <person name="He G."/>
            <person name="Yan M."/>
            <person name="Ng V."/>
            <person name="Cullen D."/>
            <person name="Martin F."/>
            <person name="Rosso M.-N."/>
            <person name="Henrissat B."/>
            <person name="Hibbett D."/>
            <person name="Martinez A.T."/>
            <person name="Grigoriev I.V."/>
        </authorList>
    </citation>
    <scope>NUCLEOTIDE SEQUENCE</scope>
    <source>
        <strain evidence="4">ATCC 90797</strain>
    </source>
</reference>
<evidence type="ECO:0000313" key="5">
    <source>
        <dbReference type="Proteomes" id="UP000807025"/>
    </source>
</evidence>
<dbReference type="InterPro" id="IPR036236">
    <property type="entry name" value="Znf_C2H2_sf"/>
</dbReference>
<proteinExistence type="predicted"/>
<keyword evidence="1" id="KW-0862">Zinc</keyword>
<gene>
    <name evidence="4" type="ORF">BDN71DRAFT_756237</name>
</gene>
<comment type="caution">
    <text evidence="4">The sequence shown here is derived from an EMBL/GenBank/DDBJ whole genome shotgun (WGS) entry which is preliminary data.</text>
</comment>
<accession>A0A9P5ZZU0</accession>
<dbReference type="OrthoDB" id="10018191at2759"/>
<sequence length="136" mass="14367">MLSTKGHSEECSVQPPPAICPVCGKEFSRQDAVTRHLRDEICKGPSAAQASTVSITAWQGTQFTYTHPLNGETGATHATYDANVGGVVRDYDDDYSSNDSVEHENVAGPSSVTLEDLPKSATKGKKAKAAGSKAKN</sequence>
<evidence type="ECO:0000256" key="2">
    <source>
        <dbReference type="SAM" id="MobiDB-lite"/>
    </source>
</evidence>
<name>A0A9P5ZZU0_PLEER</name>
<evidence type="ECO:0000256" key="1">
    <source>
        <dbReference type="PROSITE-ProRule" id="PRU00042"/>
    </source>
</evidence>
<feature type="region of interest" description="Disordered" evidence="2">
    <location>
        <begin position="91"/>
        <end position="136"/>
    </location>
</feature>
<dbReference type="GO" id="GO:0008270">
    <property type="term" value="F:zinc ion binding"/>
    <property type="evidence" value="ECO:0007669"/>
    <property type="project" value="UniProtKB-KW"/>
</dbReference>